<proteinExistence type="predicted"/>
<evidence type="ECO:0000313" key="3">
    <source>
        <dbReference type="Proteomes" id="UP001156882"/>
    </source>
</evidence>
<evidence type="ECO:0000256" key="1">
    <source>
        <dbReference type="SAM" id="MobiDB-lite"/>
    </source>
</evidence>
<reference evidence="3" key="1">
    <citation type="journal article" date="2019" name="Int. J. Syst. Evol. Microbiol.">
        <title>The Global Catalogue of Microorganisms (GCM) 10K type strain sequencing project: providing services to taxonomists for standard genome sequencing and annotation.</title>
        <authorList>
            <consortium name="The Broad Institute Genomics Platform"/>
            <consortium name="The Broad Institute Genome Sequencing Center for Infectious Disease"/>
            <person name="Wu L."/>
            <person name="Ma J."/>
        </authorList>
    </citation>
    <scope>NUCLEOTIDE SEQUENCE [LARGE SCALE GENOMIC DNA]</scope>
    <source>
        <strain evidence="3">NBRC 101365</strain>
    </source>
</reference>
<dbReference type="RefSeq" id="WP_431310800.1">
    <property type="nucleotide sequence ID" value="NZ_BSPC01000082.1"/>
</dbReference>
<dbReference type="Proteomes" id="UP001156882">
    <property type="component" value="Unassembled WGS sequence"/>
</dbReference>
<dbReference type="EMBL" id="BSPC01000082">
    <property type="protein sequence ID" value="GLS23805.1"/>
    <property type="molecule type" value="Genomic_DNA"/>
</dbReference>
<organism evidence="2 3">
    <name type="scientific">Labrys miyagiensis</name>
    <dbReference type="NCBI Taxonomy" id="346912"/>
    <lineage>
        <taxon>Bacteria</taxon>
        <taxon>Pseudomonadati</taxon>
        <taxon>Pseudomonadota</taxon>
        <taxon>Alphaproteobacteria</taxon>
        <taxon>Hyphomicrobiales</taxon>
        <taxon>Xanthobacteraceae</taxon>
        <taxon>Labrys</taxon>
    </lineage>
</organism>
<comment type="caution">
    <text evidence="2">The sequence shown here is derived from an EMBL/GenBank/DDBJ whole genome shotgun (WGS) entry which is preliminary data.</text>
</comment>
<feature type="region of interest" description="Disordered" evidence="1">
    <location>
        <begin position="33"/>
        <end position="52"/>
    </location>
</feature>
<keyword evidence="3" id="KW-1185">Reference proteome</keyword>
<protein>
    <submittedName>
        <fullName evidence="2">Uncharacterized protein</fullName>
    </submittedName>
</protein>
<name>A0ABQ6CVH9_9HYPH</name>
<gene>
    <name evidence="2" type="ORF">GCM10007874_68260</name>
</gene>
<sequence length="52" mass="5892">MEQQGLIDAVIAKRLGISRQAVSSARKRWNLPKGVRKRDVPPEVSENYKAED</sequence>
<evidence type="ECO:0000313" key="2">
    <source>
        <dbReference type="EMBL" id="GLS23805.1"/>
    </source>
</evidence>
<dbReference type="Pfam" id="PF13384">
    <property type="entry name" value="HTH_23"/>
    <property type="match status" value="1"/>
</dbReference>
<feature type="compositionally biased region" description="Basic and acidic residues" evidence="1">
    <location>
        <begin position="37"/>
        <end position="52"/>
    </location>
</feature>
<accession>A0ABQ6CVH9</accession>